<dbReference type="GO" id="GO:0003677">
    <property type="term" value="F:DNA binding"/>
    <property type="evidence" value="ECO:0007669"/>
    <property type="project" value="UniProtKB-UniRule"/>
</dbReference>
<feature type="DNA-binding region" description="H-T-H motif" evidence="2">
    <location>
        <begin position="28"/>
        <end position="47"/>
    </location>
</feature>
<feature type="domain" description="HTH tetR-type" evidence="3">
    <location>
        <begin position="5"/>
        <end position="65"/>
    </location>
</feature>
<dbReference type="InterPro" id="IPR009057">
    <property type="entry name" value="Homeodomain-like_sf"/>
</dbReference>
<dbReference type="SUPFAM" id="SSF46689">
    <property type="entry name" value="Homeodomain-like"/>
    <property type="match status" value="1"/>
</dbReference>
<protein>
    <submittedName>
        <fullName evidence="4">TetR/AcrR family transcriptional regulator</fullName>
    </submittedName>
</protein>
<keyword evidence="1 2" id="KW-0238">DNA-binding</keyword>
<evidence type="ECO:0000256" key="2">
    <source>
        <dbReference type="PROSITE-ProRule" id="PRU00335"/>
    </source>
</evidence>
<reference evidence="4" key="1">
    <citation type="submission" date="2020-10" db="EMBL/GenBank/DDBJ databases">
        <authorList>
            <person name="Gilroy R."/>
        </authorList>
    </citation>
    <scope>NUCLEOTIDE SEQUENCE</scope>
    <source>
        <strain evidence="4">C6-149</strain>
    </source>
</reference>
<evidence type="ECO:0000256" key="1">
    <source>
        <dbReference type="ARBA" id="ARBA00023125"/>
    </source>
</evidence>
<dbReference type="PANTHER" id="PTHR43479:SF11">
    <property type="entry name" value="ACREF_ENVCD OPERON REPRESSOR-RELATED"/>
    <property type="match status" value="1"/>
</dbReference>
<evidence type="ECO:0000259" key="3">
    <source>
        <dbReference type="PROSITE" id="PS50977"/>
    </source>
</evidence>
<gene>
    <name evidence="4" type="ORF">IAA89_04105</name>
</gene>
<evidence type="ECO:0000313" key="4">
    <source>
        <dbReference type="EMBL" id="MBO8441596.1"/>
    </source>
</evidence>
<dbReference type="Gene3D" id="1.10.357.10">
    <property type="entry name" value="Tetracycline Repressor, domain 2"/>
    <property type="match status" value="1"/>
</dbReference>
<dbReference type="Pfam" id="PF00440">
    <property type="entry name" value="TetR_N"/>
    <property type="match status" value="1"/>
</dbReference>
<dbReference type="PROSITE" id="PS50977">
    <property type="entry name" value="HTH_TETR_2"/>
    <property type="match status" value="1"/>
</dbReference>
<reference evidence="4" key="2">
    <citation type="journal article" date="2021" name="PeerJ">
        <title>Extensive microbial diversity within the chicken gut microbiome revealed by metagenomics and culture.</title>
        <authorList>
            <person name="Gilroy R."/>
            <person name="Ravi A."/>
            <person name="Getino M."/>
            <person name="Pursley I."/>
            <person name="Horton D.L."/>
            <person name="Alikhan N.F."/>
            <person name="Baker D."/>
            <person name="Gharbi K."/>
            <person name="Hall N."/>
            <person name="Watson M."/>
            <person name="Adriaenssens E.M."/>
            <person name="Foster-Nyarko E."/>
            <person name="Jarju S."/>
            <person name="Secka A."/>
            <person name="Antonio M."/>
            <person name="Oren A."/>
            <person name="Chaudhuri R.R."/>
            <person name="La Ragione R."/>
            <person name="Hildebrand F."/>
            <person name="Pallen M.J."/>
        </authorList>
    </citation>
    <scope>NUCLEOTIDE SEQUENCE</scope>
    <source>
        <strain evidence="4">C6-149</strain>
    </source>
</reference>
<dbReference type="Proteomes" id="UP000823614">
    <property type="component" value="Unassembled WGS sequence"/>
</dbReference>
<dbReference type="InterPro" id="IPR001647">
    <property type="entry name" value="HTH_TetR"/>
</dbReference>
<dbReference type="AlphaFoldDB" id="A0A9D9E819"/>
<comment type="caution">
    <text evidence="4">The sequence shown here is derived from an EMBL/GenBank/DDBJ whole genome shotgun (WGS) entry which is preliminary data.</text>
</comment>
<dbReference type="InterPro" id="IPR050624">
    <property type="entry name" value="HTH-type_Tx_Regulator"/>
</dbReference>
<dbReference type="PRINTS" id="PR00455">
    <property type="entry name" value="HTHTETR"/>
</dbReference>
<dbReference type="PANTHER" id="PTHR43479">
    <property type="entry name" value="ACREF/ENVCD OPERON REPRESSOR-RELATED"/>
    <property type="match status" value="1"/>
</dbReference>
<sequence length="202" mass="24001">MTKENKSKQKIINIATKMFAEKGVDKVSVRDILREINGASGMFYYYFKSKEDLYKATVQQFIDKTISKKRQIIFDDDLSLREKLYFIYKAVIKDYEQFSKNYILKDEFNFNKESYFLPIFYKMLETLSLDLKVMFNKAIDNNEINLDMSVDTFVDFMTYGIWGVLYNNLSILSEDNIKKNEEKVKKIFTLVFSLLNDENHSI</sequence>
<accession>A0A9D9E819</accession>
<organism evidence="4 5">
    <name type="scientific">Candidatus Gallilactobacillus intestinavium</name>
    <dbReference type="NCBI Taxonomy" id="2840838"/>
    <lineage>
        <taxon>Bacteria</taxon>
        <taxon>Bacillati</taxon>
        <taxon>Bacillota</taxon>
        <taxon>Bacilli</taxon>
        <taxon>Lactobacillales</taxon>
        <taxon>Lactobacillaceae</taxon>
        <taxon>Lactobacillaceae incertae sedis</taxon>
        <taxon>Candidatus Gallilactobacillus</taxon>
    </lineage>
</organism>
<name>A0A9D9E819_9LACO</name>
<dbReference type="EMBL" id="JADIMP010000064">
    <property type="protein sequence ID" value="MBO8441596.1"/>
    <property type="molecule type" value="Genomic_DNA"/>
</dbReference>
<evidence type="ECO:0000313" key="5">
    <source>
        <dbReference type="Proteomes" id="UP000823614"/>
    </source>
</evidence>
<proteinExistence type="predicted"/>